<protein>
    <recommendedName>
        <fullName evidence="3">Reverse transcriptase domain-containing protein</fullName>
    </recommendedName>
</protein>
<evidence type="ECO:0000313" key="1">
    <source>
        <dbReference type="EMBL" id="KAF2183009.1"/>
    </source>
</evidence>
<evidence type="ECO:0000313" key="2">
    <source>
        <dbReference type="Proteomes" id="UP000800200"/>
    </source>
</evidence>
<feature type="non-terminal residue" evidence="1">
    <location>
        <position position="1"/>
    </location>
</feature>
<accession>A0A6A6DXM4</accession>
<organism evidence="1 2">
    <name type="scientific">Zopfia rhizophila CBS 207.26</name>
    <dbReference type="NCBI Taxonomy" id="1314779"/>
    <lineage>
        <taxon>Eukaryota</taxon>
        <taxon>Fungi</taxon>
        <taxon>Dikarya</taxon>
        <taxon>Ascomycota</taxon>
        <taxon>Pezizomycotina</taxon>
        <taxon>Dothideomycetes</taxon>
        <taxon>Dothideomycetes incertae sedis</taxon>
        <taxon>Zopfiaceae</taxon>
        <taxon>Zopfia</taxon>
    </lineage>
</organism>
<dbReference type="EMBL" id="ML994645">
    <property type="protein sequence ID" value="KAF2183009.1"/>
    <property type="molecule type" value="Genomic_DNA"/>
</dbReference>
<dbReference type="OrthoDB" id="3935025at2759"/>
<evidence type="ECO:0008006" key="3">
    <source>
        <dbReference type="Google" id="ProtNLM"/>
    </source>
</evidence>
<dbReference type="Proteomes" id="UP000800200">
    <property type="component" value="Unassembled WGS sequence"/>
</dbReference>
<sequence length="68" mass="7864">IGVRKKRLTLLVISILISSVQTAWRARLGCVVLILSLDLARAFNNVSHERLLYILRKKGLLEWIVYFI</sequence>
<gene>
    <name evidence="1" type="ORF">K469DRAFT_584528</name>
</gene>
<name>A0A6A6DXM4_9PEZI</name>
<keyword evidence="2" id="KW-1185">Reference proteome</keyword>
<proteinExistence type="predicted"/>
<reference evidence="1" key="1">
    <citation type="journal article" date="2020" name="Stud. Mycol.">
        <title>101 Dothideomycetes genomes: a test case for predicting lifestyles and emergence of pathogens.</title>
        <authorList>
            <person name="Haridas S."/>
            <person name="Albert R."/>
            <person name="Binder M."/>
            <person name="Bloem J."/>
            <person name="Labutti K."/>
            <person name="Salamov A."/>
            <person name="Andreopoulos B."/>
            <person name="Baker S."/>
            <person name="Barry K."/>
            <person name="Bills G."/>
            <person name="Bluhm B."/>
            <person name="Cannon C."/>
            <person name="Castanera R."/>
            <person name="Culley D."/>
            <person name="Daum C."/>
            <person name="Ezra D."/>
            <person name="Gonzalez J."/>
            <person name="Henrissat B."/>
            <person name="Kuo A."/>
            <person name="Liang C."/>
            <person name="Lipzen A."/>
            <person name="Lutzoni F."/>
            <person name="Magnuson J."/>
            <person name="Mondo S."/>
            <person name="Nolan M."/>
            <person name="Ohm R."/>
            <person name="Pangilinan J."/>
            <person name="Park H.-J."/>
            <person name="Ramirez L."/>
            <person name="Alfaro M."/>
            <person name="Sun H."/>
            <person name="Tritt A."/>
            <person name="Yoshinaga Y."/>
            <person name="Zwiers L.-H."/>
            <person name="Turgeon B."/>
            <person name="Goodwin S."/>
            <person name="Spatafora J."/>
            <person name="Crous P."/>
            <person name="Grigoriev I."/>
        </authorList>
    </citation>
    <scope>NUCLEOTIDE SEQUENCE</scope>
    <source>
        <strain evidence="1">CBS 207.26</strain>
    </source>
</reference>
<dbReference type="AlphaFoldDB" id="A0A6A6DXM4"/>